<gene>
    <name evidence="1" type="ORF">SMN809_LOCUS57740</name>
</gene>
<feature type="non-terminal residue" evidence="1">
    <location>
        <position position="1"/>
    </location>
</feature>
<organism evidence="1 2">
    <name type="scientific">Rotaria magnacalcarata</name>
    <dbReference type="NCBI Taxonomy" id="392030"/>
    <lineage>
        <taxon>Eukaryota</taxon>
        <taxon>Metazoa</taxon>
        <taxon>Spiralia</taxon>
        <taxon>Gnathifera</taxon>
        <taxon>Rotifera</taxon>
        <taxon>Eurotatoria</taxon>
        <taxon>Bdelloidea</taxon>
        <taxon>Philodinida</taxon>
        <taxon>Philodinidae</taxon>
        <taxon>Rotaria</taxon>
    </lineage>
</organism>
<proteinExistence type="predicted"/>
<feature type="non-terminal residue" evidence="1">
    <location>
        <position position="60"/>
    </location>
</feature>
<name>A0A8S3DIU4_9BILA</name>
<sequence>RRSNGLEARELCKGLSKLSVANDNKHKIFSETKLIDSLLNMLQQHTNSQEQISACTLIWN</sequence>
<dbReference type="InterPro" id="IPR011989">
    <property type="entry name" value="ARM-like"/>
</dbReference>
<dbReference type="Gene3D" id="1.25.10.10">
    <property type="entry name" value="Leucine-rich Repeat Variant"/>
    <property type="match status" value="1"/>
</dbReference>
<dbReference type="EMBL" id="CAJOBI010213144">
    <property type="protein sequence ID" value="CAF5023142.1"/>
    <property type="molecule type" value="Genomic_DNA"/>
</dbReference>
<evidence type="ECO:0000313" key="1">
    <source>
        <dbReference type="EMBL" id="CAF5023142.1"/>
    </source>
</evidence>
<comment type="caution">
    <text evidence="1">The sequence shown here is derived from an EMBL/GenBank/DDBJ whole genome shotgun (WGS) entry which is preliminary data.</text>
</comment>
<accession>A0A8S3DIU4</accession>
<protein>
    <submittedName>
        <fullName evidence="1">Uncharacterized protein</fullName>
    </submittedName>
</protein>
<dbReference type="AlphaFoldDB" id="A0A8S3DIU4"/>
<reference evidence="1" key="1">
    <citation type="submission" date="2021-02" db="EMBL/GenBank/DDBJ databases">
        <authorList>
            <person name="Nowell W R."/>
        </authorList>
    </citation>
    <scope>NUCLEOTIDE SEQUENCE</scope>
</reference>
<dbReference type="Proteomes" id="UP000676336">
    <property type="component" value="Unassembled WGS sequence"/>
</dbReference>
<evidence type="ECO:0000313" key="2">
    <source>
        <dbReference type="Proteomes" id="UP000676336"/>
    </source>
</evidence>